<organism evidence="1 2">
    <name type="scientific">Pneumocystis oryctolagi</name>
    <dbReference type="NCBI Taxonomy" id="42067"/>
    <lineage>
        <taxon>Eukaryota</taxon>
        <taxon>Fungi</taxon>
        <taxon>Dikarya</taxon>
        <taxon>Ascomycota</taxon>
        <taxon>Taphrinomycotina</taxon>
        <taxon>Pneumocystomycetes</taxon>
        <taxon>Pneumocystaceae</taxon>
        <taxon>Pneumocystis</taxon>
    </lineage>
</organism>
<accession>A0ACB7CA90</accession>
<keyword evidence="2" id="KW-1185">Reference proteome</keyword>
<dbReference type="Proteomes" id="UP000768646">
    <property type="component" value="Unassembled WGS sequence"/>
</dbReference>
<comment type="caution">
    <text evidence="1">The sequence shown here is derived from an EMBL/GenBank/DDBJ whole genome shotgun (WGS) entry which is preliminary data.</text>
</comment>
<protein>
    <submittedName>
        <fullName evidence="1">Uncharacterized protein</fullName>
    </submittedName>
</protein>
<evidence type="ECO:0000313" key="1">
    <source>
        <dbReference type="EMBL" id="KAG4303940.1"/>
    </source>
</evidence>
<gene>
    <name evidence="1" type="ORF">PORY_002684</name>
</gene>
<name>A0ACB7CA90_9ASCO</name>
<proteinExistence type="predicted"/>
<evidence type="ECO:0000313" key="2">
    <source>
        <dbReference type="Proteomes" id="UP000768646"/>
    </source>
</evidence>
<reference evidence="1 2" key="1">
    <citation type="journal article" date="2021" name="Commun. Biol.">
        <title>Genomic insights into the host specific adaptation of the Pneumocystis genus.</title>
        <authorList>
            <person name="Cisse O.H."/>
            <person name="Ma L."/>
            <person name="Dekker J.P."/>
            <person name="Khil P.P."/>
            <person name="Youn J.-H."/>
            <person name="Brenchley J.M."/>
            <person name="Blair R."/>
            <person name="Pahar B."/>
            <person name="Chabe M."/>
            <person name="Van Rompay K.K.A."/>
            <person name="Keesler R."/>
            <person name="Sukura A."/>
            <person name="Hirsch V."/>
            <person name="Kutty G."/>
            <person name="Liu Y."/>
            <person name="Peng L."/>
            <person name="Chen J."/>
            <person name="Song J."/>
            <person name="Weissenbacher-Lang C."/>
            <person name="Xu J."/>
            <person name="Upham N.S."/>
            <person name="Stajich J.E."/>
            <person name="Cuomo C.A."/>
            <person name="Cushion M.T."/>
            <person name="Kovacs J.A."/>
        </authorList>
    </citation>
    <scope>NUCLEOTIDE SEQUENCE [LARGE SCALE GENOMIC DNA]</scope>
    <source>
        <strain evidence="1 2">RABM</strain>
    </source>
</reference>
<sequence length="191" mass="22066">MQIDPHSIFVNSSCMDFLLIEMVPLVKRMTLTTMSSKFRKDLGSDMSNLATMQYEDDEREAVYDKLELLGFKVGQRLIERFSRDKPCFVERLDIIKFICKDLWMLLFKKQIDNLKTNHKGVYILIDHCFPWFSRMSTKTGGKDAIDKAQIFLWFPCGMLRGILANLGEQCTVFADTTGLPGCTFQIKLINP</sequence>
<dbReference type="EMBL" id="JABTEG010000014">
    <property type="protein sequence ID" value="KAG4303940.1"/>
    <property type="molecule type" value="Genomic_DNA"/>
</dbReference>